<gene>
    <name evidence="1" type="ORF">UFOPK4189_03589</name>
</gene>
<dbReference type="AlphaFoldDB" id="A0A6J6ACC0"/>
<evidence type="ECO:0000313" key="1">
    <source>
        <dbReference type="EMBL" id="CAB4365845.1"/>
    </source>
</evidence>
<reference evidence="1" key="1">
    <citation type="submission" date="2020-05" db="EMBL/GenBank/DDBJ databases">
        <authorList>
            <person name="Chiriac C."/>
            <person name="Salcher M."/>
            <person name="Ghai R."/>
            <person name="Kavagutti S V."/>
        </authorList>
    </citation>
    <scope>NUCLEOTIDE SEQUENCE</scope>
</reference>
<name>A0A6J6ACC0_9ZZZZ</name>
<proteinExistence type="predicted"/>
<organism evidence="1">
    <name type="scientific">freshwater metagenome</name>
    <dbReference type="NCBI Taxonomy" id="449393"/>
    <lineage>
        <taxon>unclassified sequences</taxon>
        <taxon>metagenomes</taxon>
        <taxon>ecological metagenomes</taxon>
    </lineage>
</organism>
<sequence length="124" mass="13556">MHSDDPLFGPGLEWHVPGKRASLAHFDRSRRQLVESVDRQVTATYRTAYALLKRVSGYSAGAFPASGQSVAVRGSLNARQRTMERGLRARATCSAESRGAQEVYRLPDWKAGGHDDDEAVGKLG</sequence>
<protein>
    <submittedName>
        <fullName evidence="1">Unannotated protein</fullName>
    </submittedName>
</protein>
<dbReference type="EMBL" id="CAESGF010000056">
    <property type="protein sequence ID" value="CAB4365845.1"/>
    <property type="molecule type" value="Genomic_DNA"/>
</dbReference>
<accession>A0A6J6ACC0</accession>